<evidence type="ECO:0000313" key="1">
    <source>
        <dbReference type="EMBL" id="RGQ41784.1"/>
    </source>
</evidence>
<name>A0A412AXV5_9FIRM</name>
<protein>
    <recommendedName>
        <fullName evidence="3">Esterase family protein</fullName>
    </recommendedName>
</protein>
<dbReference type="Gene3D" id="3.40.50.1820">
    <property type="entry name" value="alpha/beta hydrolase"/>
    <property type="match status" value="1"/>
</dbReference>
<evidence type="ECO:0000313" key="2">
    <source>
        <dbReference type="Proteomes" id="UP000284751"/>
    </source>
</evidence>
<dbReference type="InterPro" id="IPR029058">
    <property type="entry name" value="AB_hydrolase_fold"/>
</dbReference>
<dbReference type="EMBL" id="QRTC01000016">
    <property type="protein sequence ID" value="RGQ41784.1"/>
    <property type="molecule type" value="Genomic_DNA"/>
</dbReference>
<dbReference type="InterPro" id="IPR000801">
    <property type="entry name" value="Esterase-like"/>
</dbReference>
<dbReference type="SUPFAM" id="SSF53474">
    <property type="entry name" value="alpha/beta-Hydrolases"/>
    <property type="match status" value="1"/>
</dbReference>
<gene>
    <name evidence="1" type="ORF">DWY99_05565</name>
</gene>
<sequence length="122" mass="13996">MASFRGTIRSEVLKMKTKLTVIIPDTLQSTDCYPVVYLLHGLSGNADDWSDGSQIWLLAKAYNLIFVIPEVQRSFYTDMEFGPAYFTYISQELPALCKKLFPISPKRRIHTLWDFLWAATAL</sequence>
<organism evidence="1 2">
    <name type="scientific">[Clostridium] leptum</name>
    <dbReference type="NCBI Taxonomy" id="1535"/>
    <lineage>
        <taxon>Bacteria</taxon>
        <taxon>Bacillati</taxon>
        <taxon>Bacillota</taxon>
        <taxon>Clostridia</taxon>
        <taxon>Eubacteriales</taxon>
        <taxon>Oscillospiraceae</taxon>
        <taxon>Oscillospiraceae incertae sedis</taxon>
    </lineage>
</organism>
<accession>A0A412AXV5</accession>
<evidence type="ECO:0008006" key="3">
    <source>
        <dbReference type="Google" id="ProtNLM"/>
    </source>
</evidence>
<dbReference type="Pfam" id="PF00756">
    <property type="entry name" value="Esterase"/>
    <property type="match status" value="1"/>
</dbReference>
<dbReference type="Proteomes" id="UP000284751">
    <property type="component" value="Unassembled WGS sequence"/>
</dbReference>
<proteinExistence type="predicted"/>
<reference evidence="1 2" key="1">
    <citation type="submission" date="2018-08" db="EMBL/GenBank/DDBJ databases">
        <title>A genome reference for cultivated species of the human gut microbiota.</title>
        <authorList>
            <person name="Zou Y."/>
            <person name="Xue W."/>
            <person name="Luo G."/>
        </authorList>
    </citation>
    <scope>NUCLEOTIDE SEQUENCE [LARGE SCALE GENOMIC DNA]</scope>
    <source>
        <strain evidence="1 2">AF28-26</strain>
    </source>
</reference>
<comment type="caution">
    <text evidence="1">The sequence shown here is derived from an EMBL/GenBank/DDBJ whole genome shotgun (WGS) entry which is preliminary data.</text>
</comment>
<dbReference type="AlphaFoldDB" id="A0A412AXV5"/>